<dbReference type="Gene3D" id="3.50.50.60">
    <property type="entry name" value="FAD/NAD(P)-binding domain"/>
    <property type="match status" value="3"/>
</dbReference>
<keyword evidence="6" id="KW-1185">Reference proteome</keyword>
<organism evidence="5 6">
    <name type="scientific">Hyaloscypha hepaticicola</name>
    <dbReference type="NCBI Taxonomy" id="2082293"/>
    <lineage>
        <taxon>Eukaryota</taxon>
        <taxon>Fungi</taxon>
        <taxon>Dikarya</taxon>
        <taxon>Ascomycota</taxon>
        <taxon>Pezizomycotina</taxon>
        <taxon>Leotiomycetes</taxon>
        <taxon>Helotiales</taxon>
        <taxon>Hyaloscyphaceae</taxon>
        <taxon>Hyaloscypha</taxon>
    </lineage>
</organism>
<keyword evidence="2" id="KW-0285">Flavoprotein</keyword>
<evidence type="ECO:0000256" key="4">
    <source>
        <dbReference type="ARBA" id="ARBA00023002"/>
    </source>
</evidence>
<name>A0A2J6Q9X7_9HELO</name>
<dbReference type="InterPro" id="IPR051209">
    <property type="entry name" value="FAD-bind_Monooxygenase_sf"/>
</dbReference>
<dbReference type="Pfam" id="PF00743">
    <property type="entry name" value="FMO-like"/>
    <property type="match status" value="1"/>
</dbReference>
<dbReference type="STRING" id="1745343.A0A2J6Q9X7"/>
<accession>A0A2J6Q9X7</accession>
<evidence type="ECO:0000256" key="1">
    <source>
        <dbReference type="ARBA" id="ARBA00010139"/>
    </source>
</evidence>
<sequence>MGSFLDDAPAVMYGNTIHKNNGYDPGSYTYYPIAIIGAGESGIAMGCRLKEVLGFDQFRIFDRQAGIGGTWWINRYPGVACDVPAIFYSFSFCPNPKWTTLYPSGPEIVKYLHGVCDKYRIMDKIQLNTDVRKCKWLEEEQVWEITLQHLLTGVGDLSEYERAQKIREQGRESVYVSEERIRAKVLISSVGGLVEPKLWPEEIPGKDKFQGRIFHSARWDYNIDLKDKDVVVVGTGCSAAQFVPRLTKEYGAKSVTQLMRSPPWVVPRQIPPFGEKGWEKWSPWLCSNVPGFAKAMRLLIAAGAEYDWRLFGSEDYNAKERQKLEEKLLAHMKKIVPKKYHEILTPDYGVGCKRRIFDATWFPGLNDPAVELTTLPLTGIGENAVTLGPGRTYPDPNDTKSSTPSHKVTIPADVIILANGFQTTKWLHPLDITGRDGKKLHDVFEERGGPQMYMGMALDGFPNFFTIFGPNTATGHSSVILASENMVNMALKFIKPMINGDVALTEIKKEAELEWARDTQSALKKRVWYTGGCRSWYQTEEGWNSTVYPYTQIWFGLRCMFPTWSDWDITYTRKGQVKRSVKKVLKVVALAAMIVGGVRLRRKLQGKSLITLFKAYIRVAFLTGAGLLQTVASRIG</sequence>
<dbReference type="GO" id="GO:0004499">
    <property type="term" value="F:N,N-dimethylaniline monooxygenase activity"/>
    <property type="evidence" value="ECO:0007669"/>
    <property type="project" value="InterPro"/>
</dbReference>
<evidence type="ECO:0000313" key="6">
    <source>
        <dbReference type="Proteomes" id="UP000235672"/>
    </source>
</evidence>
<protein>
    <submittedName>
        <fullName evidence="5">FAD/NAD(P)-binding domain-containing protein</fullName>
    </submittedName>
</protein>
<evidence type="ECO:0000313" key="5">
    <source>
        <dbReference type="EMBL" id="PMD23078.1"/>
    </source>
</evidence>
<comment type="similarity">
    <text evidence="1">Belongs to the FAD-binding monooxygenase family.</text>
</comment>
<evidence type="ECO:0000256" key="3">
    <source>
        <dbReference type="ARBA" id="ARBA00022827"/>
    </source>
</evidence>
<dbReference type="InterPro" id="IPR020946">
    <property type="entry name" value="Flavin_mOase-like"/>
</dbReference>
<dbReference type="AlphaFoldDB" id="A0A2J6Q9X7"/>
<dbReference type="Pfam" id="PF13450">
    <property type="entry name" value="NAD_binding_8"/>
    <property type="match status" value="1"/>
</dbReference>
<keyword evidence="4" id="KW-0560">Oxidoreductase</keyword>
<dbReference type="GO" id="GO:0050661">
    <property type="term" value="F:NADP binding"/>
    <property type="evidence" value="ECO:0007669"/>
    <property type="project" value="InterPro"/>
</dbReference>
<evidence type="ECO:0000256" key="2">
    <source>
        <dbReference type="ARBA" id="ARBA00022630"/>
    </source>
</evidence>
<keyword evidence="3" id="KW-0274">FAD</keyword>
<dbReference type="OrthoDB" id="3971593at2759"/>
<dbReference type="EMBL" id="KZ613476">
    <property type="protein sequence ID" value="PMD23078.1"/>
    <property type="molecule type" value="Genomic_DNA"/>
</dbReference>
<dbReference type="Proteomes" id="UP000235672">
    <property type="component" value="Unassembled WGS sequence"/>
</dbReference>
<dbReference type="PANTHER" id="PTHR42877">
    <property type="entry name" value="L-ORNITHINE N(5)-MONOOXYGENASE-RELATED"/>
    <property type="match status" value="1"/>
</dbReference>
<reference evidence="5 6" key="1">
    <citation type="submission" date="2016-05" db="EMBL/GenBank/DDBJ databases">
        <title>A degradative enzymes factory behind the ericoid mycorrhizal symbiosis.</title>
        <authorList>
            <consortium name="DOE Joint Genome Institute"/>
            <person name="Martino E."/>
            <person name="Morin E."/>
            <person name="Grelet G."/>
            <person name="Kuo A."/>
            <person name="Kohler A."/>
            <person name="Daghino S."/>
            <person name="Barry K."/>
            <person name="Choi C."/>
            <person name="Cichocki N."/>
            <person name="Clum A."/>
            <person name="Copeland A."/>
            <person name="Hainaut M."/>
            <person name="Haridas S."/>
            <person name="Labutti K."/>
            <person name="Lindquist E."/>
            <person name="Lipzen A."/>
            <person name="Khouja H.-R."/>
            <person name="Murat C."/>
            <person name="Ohm R."/>
            <person name="Olson A."/>
            <person name="Spatafora J."/>
            <person name="Veneault-Fourrey C."/>
            <person name="Henrissat B."/>
            <person name="Grigoriev I."/>
            <person name="Martin F."/>
            <person name="Perotto S."/>
        </authorList>
    </citation>
    <scope>NUCLEOTIDE SEQUENCE [LARGE SCALE GENOMIC DNA]</scope>
    <source>
        <strain evidence="5 6">UAMH 7357</strain>
    </source>
</reference>
<dbReference type="InterPro" id="IPR036188">
    <property type="entry name" value="FAD/NAD-bd_sf"/>
</dbReference>
<dbReference type="PANTHER" id="PTHR42877:SF10">
    <property type="entry name" value="L-ORNITHINE N(5)-OXYGENASE"/>
    <property type="match status" value="1"/>
</dbReference>
<proteinExistence type="inferred from homology"/>
<dbReference type="SUPFAM" id="SSF51905">
    <property type="entry name" value="FAD/NAD(P)-binding domain"/>
    <property type="match status" value="2"/>
</dbReference>
<gene>
    <name evidence="5" type="ORF">NA56DRAFT_623954</name>
</gene>
<dbReference type="GO" id="GO:0050660">
    <property type="term" value="F:flavin adenine dinucleotide binding"/>
    <property type="evidence" value="ECO:0007669"/>
    <property type="project" value="InterPro"/>
</dbReference>